<accession>A0A7S2GQH3</accession>
<dbReference type="SUPFAM" id="SSF51735">
    <property type="entry name" value="NAD(P)-binding Rossmann-fold domains"/>
    <property type="match status" value="1"/>
</dbReference>
<dbReference type="PRINTS" id="PR00080">
    <property type="entry name" value="SDRFAMILY"/>
</dbReference>
<name>A0A7S2GQH3_9STRA</name>
<dbReference type="Pfam" id="PF13561">
    <property type="entry name" value="adh_short_C2"/>
    <property type="match status" value="1"/>
</dbReference>
<organism evidence="1">
    <name type="scientific">Helicotheca tamesis</name>
    <dbReference type="NCBI Taxonomy" id="374047"/>
    <lineage>
        <taxon>Eukaryota</taxon>
        <taxon>Sar</taxon>
        <taxon>Stramenopiles</taxon>
        <taxon>Ochrophyta</taxon>
        <taxon>Bacillariophyta</taxon>
        <taxon>Mediophyceae</taxon>
        <taxon>Lithodesmiophycidae</taxon>
        <taxon>Lithodesmiales</taxon>
        <taxon>Lithodesmiaceae</taxon>
        <taxon>Helicotheca</taxon>
    </lineage>
</organism>
<evidence type="ECO:0000313" key="1">
    <source>
        <dbReference type="EMBL" id="CAD9466444.1"/>
    </source>
</evidence>
<dbReference type="PANTHER" id="PTHR43975:SF2">
    <property type="entry name" value="EG:BACR7A4.14 PROTEIN-RELATED"/>
    <property type="match status" value="1"/>
</dbReference>
<protein>
    <submittedName>
        <fullName evidence="1">Uncharacterized protein</fullName>
    </submittedName>
</protein>
<dbReference type="Gene3D" id="3.40.50.720">
    <property type="entry name" value="NAD(P)-binding Rossmann-like Domain"/>
    <property type="match status" value="1"/>
</dbReference>
<gene>
    <name evidence="1" type="ORF">HTAM1171_LOCUS347</name>
</gene>
<dbReference type="InterPro" id="IPR020904">
    <property type="entry name" value="Sc_DH/Rdtase_CS"/>
</dbReference>
<dbReference type="PANTHER" id="PTHR43975">
    <property type="entry name" value="ZGC:101858"/>
    <property type="match status" value="1"/>
</dbReference>
<dbReference type="PROSITE" id="PS00061">
    <property type="entry name" value="ADH_SHORT"/>
    <property type="match status" value="1"/>
</dbReference>
<reference evidence="1" key="1">
    <citation type="submission" date="2021-01" db="EMBL/GenBank/DDBJ databases">
        <authorList>
            <person name="Corre E."/>
            <person name="Pelletier E."/>
            <person name="Niang G."/>
            <person name="Scheremetjew M."/>
            <person name="Finn R."/>
            <person name="Kale V."/>
            <person name="Holt S."/>
            <person name="Cochrane G."/>
            <person name="Meng A."/>
            <person name="Brown T."/>
            <person name="Cohen L."/>
        </authorList>
    </citation>
    <scope>NUCLEOTIDE SEQUENCE</scope>
    <source>
        <strain evidence="1">CCMP826</strain>
    </source>
</reference>
<dbReference type="AlphaFoldDB" id="A0A7S2GQH3"/>
<sequence>MTLSNLKCLVTGASSGIGKATCEVLSGYGATVVGSGRNKDSLAALKAKGSIHDFVIADISQDGECARLTEEASKILGGLTTVVNAAGVLRGGAVGDVDLDNYQYNMRVNSQAPFEIMTHAVPYLKEQKDNNPSIVTVSSVNGKQSFAACASYCMSKAAVDQLTRCASVDLAKYGIRVNAVNPGVVKTNLHKAAGMDETQYEGFLKRSIEVTHPLASSLGRVGQPEEVAELISFLVSDKAKFLTGECIAIDGARQNLGAR</sequence>
<dbReference type="FunFam" id="3.40.50.720:FF:000084">
    <property type="entry name" value="Short-chain dehydrogenase reductase"/>
    <property type="match status" value="1"/>
</dbReference>
<dbReference type="PRINTS" id="PR00081">
    <property type="entry name" value="GDHRDH"/>
</dbReference>
<proteinExistence type="predicted"/>
<dbReference type="InterPro" id="IPR036291">
    <property type="entry name" value="NAD(P)-bd_dom_sf"/>
</dbReference>
<dbReference type="InterPro" id="IPR002347">
    <property type="entry name" value="SDR_fam"/>
</dbReference>
<dbReference type="EMBL" id="HBGV01000514">
    <property type="protein sequence ID" value="CAD9466444.1"/>
    <property type="molecule type" value="Transcribed_RNA"/>
</dbReference>